<dbReference type="PANTHER" id="PTHR24133">
    <property type="entry name" value="ANKYRIN DOMAIN-CONTAINING"/>
    <property type="match status" value="1"/>
</dbReference>
<keyword evidence="4" id="KW-1185">Reference proteome</keyword>
<feature type="region of interest" description="Disordered" evidence="2">
    <location>
        <begin position="22"/>
        <end position="83"/>
    </location>
</feature>
<proteinExistence type="predicted"/>
<dbReference type="PANTHER" id="PTHR24133:SF40">
    <property type="entry name" value="ANKYRIN REPEAT DOMAIN 44"/>
    <property type="match status" value="1"/>
</dbReference>
<dbReference type="SMART" id="SM00248">
    <property type="entry name" value="ANK"/>
    <property type="match status" value="6"/>
</dbReference>
<dbReference type="PROSITE" id="PS50297">
    <property type="entry name" value="ANK_REP_REGION"/>
    <property type="match status" value="3"/>
</dbReference>
<feature type="repeat" description="ANK" evidence="1">
    <location>
        <begin position="305"/>
        <end position="331"/>
    </location>
</feature>
<dbReference type="Proteomes" id="UP000479190">
    <property type="component" value="Unassembled WGS sequence"/>
</dbReference>
<evidence type="ECO:0000313" key="4">
    <source>
        <dbReference type="Proteomes" id="UP000479190"/>
    </source>
</evidence>
<name>A0A6H5J3P6_9HYME</name>
<feature type="repeat" description="ANK" evidence="1">
    <location>
        <begin position="151"/>
        <end position="185"/>
    </location>
</feature>
<sequence>MKSRRRPTSIDSSTLSLDRILGGSTARSPRNLSSRDDRSPSLGLRELHRRRARRVRGAQRLQGRARTRCEGRQAGVSSGHGTAWRGQRANKPYDWAVVVGWLFEIYDEFAVNYVDESGLTHFHVACRYGRRDAVERFLEAGHDPNLLVTESGETPLCVVMNHELGIGPVIEALLRRGADPNSANEEGSTVLHIVCDRFLIDRDLLEVFFRASDNARQQVQIDAQDKYGNTPLHLALNNGHVKFARFCCCEILLRRGADPNVANEDGSTAVHAICNRNDDVGLAKIIFQIRGELNQPVLVDAKDKLGRTPLQLAVARLLPNTVEILLANGADPFGLVFPTESEYEEELRVADPELDWAKLVLRLGKGATGIIESLHKRRYELDRDDAATFVKLFAKLRFFDRYRNAGIDLFEITRGYKSAESTWCKNEEIRWKKCFRRLVLIFFRELIHYRLPIECCEMIVDESFTNEDLYNIYLAAASNSDDDSEKGVATEAARPPSCSCGSYSLLSLCAYAGTCAQLQNSSQLLITRVEHAKNNNNNSNNIPHLPRVCTYRRRTKQRQHTYAPVLASVCMHTYIYVREYPRGYAYYTINGIESPYGPAAAIYVRAKKK</sequence>
<dbReference type="OrthoDB" id="163438at2759"/>
<evidence type="ECO:0000256" key="2">
    <source>
        <dbReference type="SAM" id="MobiDB-lite"/>
    </source>
</evidence>
<feature type="repeat" description="ANK" evidence="1">
    <location>
        <begin position="117"/>
        <end position="149"/>
    </location>
</feature>
<dbReference type="AlphaFoldDB" id="A0A6H5J3P6"/>
<dbReference type="PROSITE" id="PS50088">
    <property type="entry name" value="ANK_REPEAT"/>
    <property type="match status" value="4"/>
</dbReference>
<evidence type="ECO:0000256" key="1">
    <source>
        <dbReference type="PROSITE-ProRule" id="PRU00023"/>
    </source>
</evidence>
<protein>
    <submittedName>
        <fullName evidence="3">Uncharacterized protein</fullName>
    </submittedName>
</protein>
<feature type="repeat" description="ANK" evidence="1">
    <location>
        <begin position="227"/>
        <end position="264"/>
    </location>
</feature>
<dbReference type="SUPFAM" id="SSF48403">
    <property type="entry name" value="Ankyrin repeat"/>
    <property type="match status" value="1"/>
</dbReference>
<dbReference type="InterPro" id="IPR036770">
    <property type="entry name" value="Ankyrin_rpt-contain_sf"/>
</dbReference>
<dbReference type="Gene3D" id="1.25.40.20">
    <property type="entry name" value="Ankyrin repeat-containing domain"/>
    <property type="match status" value="2"/>
</dbReference>
<accession>A0A6H5J3P6</accession>
<dbReference type="Pfam" id="PF12796">
    <property type="entry name" value="Ank_2"/>
    <property type="match status" value="2"/>
</dbReference>
<organism evidence="3 4">
    <name type="scientific">Trichogramma brassicae</name>
    <dbReference type="NCBI Taxonomy" id="86971"/>
    <lineage>
        <taxon>Eukaryota</taxon>
        <taxon>Metazoa</taxon>
        <taxon>Ecdysozoa</taxon>
        <taxon>Arthropoda</taxon>
        <taxon>Hexapoda</taxon>
        <taxon>Insecta</taxon>
        <taxon>Pterygota</taxon>
        <taxon>Neoptera</taxon>
        <taxon>Endopterygota</taxon>
        <taxon>Hymenoptera</taxon>
        <taxon>Apocrita</taxon>
        <taxon>Proctotrupomorpha</taxon>
        <taxon>Chalcidoidea</taxon>
        <taxon>Trichogrammatidae</taxon>
        <taxon>Trichogramma</taxon>
    </lineage>
</organism>
<reference evidence="3 4" key="1">
    <citation type="submission" date="2020-02" db="EMBL/GenBank/DDBJ databases">
        <authorList>
            <person name="Ferguson B K."/>
        </authorList>
    </citation>
    <scope>NUCLEOTIDE SEQUENCE [LARGE SCALE GENOMIC DNA]</scope>
</reference>
<dbReference type="PRINTS" id="PR01415">
    <property type="entry name" value="ANKYRIN"/>
</dbReference>
<dbReference type="InterPro" id="IPR052391">
    <property type="entry name" value="E3_Ligase-Neurotoxin"/>
</dbReference>
<evidence type="ECO:0000313" key="3">
    <source>
        <dbReference type="EMBL" id="CAB0042784.1"/>
    </source>
</evidence>
<gene>
    <name evidence="3" type="ORF">TBRA_LOCUS14387</name>
</gene>
<dbReference type="InterPro" id="IPR002110">
    <property type="entry name" value="Ankyrin_rpt"/>
</dbReference>
<keyword evidence="1" id="KW-0040">ANK repeat</keyword>
<feature type="compositionally biased region" description="Basic residues" evidence="2">
    <location>
        <begin position="47"/>
        <end position="57"/>
    </location>
</feature>
<dbReference type="EMBL" id="CADCXV010001216">
    <property type="protein sequence ID" value="CAB0042784.1"/>
    <property type="molecule type" value="Genomic_DNA"/>
</dbReference>